<dbReference type="InterPro" id="IPR003582">
    <property type="entry name" value="ShKT_dom"/>
</dbReference>
<dbReference type="Gene3D" id="1.10.10.1870">
    <property type="entry name" value="ShTK domain-like"/>
    <property type="match status" value="1"/>
</dbReference>
<accession>A0A8R1Z7A6</accession>
<dbReference type="SMART" id="SM00254">
    <property type="entry name" value="ShKT"/>
    <property type="match status" value="2"/>
</dbReference>
<dbReference type="PROSITE" id="PS51670">
    <property type="entry name" value="SHKT"/>
    <property type="match status" value="2"/>
</dbReference>
<proteinExistence type="predicted"/>
<dbReference type="AlphaFoldDB" id="A0A2A6BVQ5"/>
<protein>
    <submittedName>
        <fullName evidence="2">ShK domain-containing protein</fullName>
    </submittedName>
</protein>
<dbReference type="Proteomes" id="UP000005239">
    <property type="component" value="Unassembled WGS sequence"/>
</dbReference>
<evidence type="ECO:0000313" key="3">
    <source>
        <dbReference type="Proteomes" id="UP000005239"/>
    </source>
</evidence>
<reference evidence="3" key="1">
    <citation type="journal article" date="2008" name="Nat. Genet.">
        <title>The Pristionchus pacificus genome provides a unique perspective on nematode lifestyle and parasitism.</title>
        <authorList>
            <person name="Dieterich C."/>
            <person name="Clifton S.W."/>
            <person name="Schuster L.N."/>
            <person name="Chinwalla A."/>
            <person name="Delehaunty K."/>
            <person name="Dinkelacker I."/>
            <person name="Fulton L."/>
            <person name="Fulton R."/>
            <person name="Godfrey J."/>
            <person name="Minx P."/>
            <person name="Mitreva M."/>
            <person name="Roeseler W."/>
            <person name="Tian H."/>
            <person name="Witte H."/>
            <person name="Yang S.P."/>
            <person name="Wilson R.K."/>
            <person name="Sommer R.J."/>
        </authorList>
    </citation>
    <scope>NUCLEOTIDE SEQUENCE [LARGE SCALE GENOMIC DNA]</scope>
    <source>
        <strain evidence="3">PS312</strain>
    </source>
</reference>
<sequence length="212" mass="22776">MRAMIDMYLMGIQLHALTHCFMSNGEDIVSFFILFISLLLPYSTMIYSLLVIILLSTLSNTQSPPDCGGNAALGCMANTNCAAFGAAVICGNIDTTTGFGCCQVTTTTTTTTPQSMQLVSISSILSREFSDCPFKSYLCTNTNYTTVMTQQCPRTCGFCGTTTNTTTTCVDLTNAATGISECSSLRAYCNNTIYQPLMRIQCRATCGFCTSG</sequence>
<keyword evidence="3" id="KW-1185">Reference proteome</keyword>
<comment type="caution">
    <text evidence="1">Lacks conserved residue(s) required for the propagation of feature annotation.</text>
</comment>
<evidence type="ECO:0000313" key="2">
    <source>
        <dbReference type="EnsemblMetazoa" id="PPA42743.1"/>
    </source>
</evidence>
<dbReference type="PANTHER" id="PTHR46219">
    <property type="entry name" value="PROTEIN CBG11138"/>
    <property type="match status" value="1"/>
</dbReference>
<name>A0A2A6BVQ5_PRIPA</name>
<dbReference type="PANTHER" id="PTHR46219:SF5">
    <property type="entry name" value="SHKT DOMAIN-CONTAINING PROTEIN"/>
    <property type="match status" value="1"/>
</dbReference>
<reference evidence="2" key="2">
    <citation type="submission" date="2022-06" db="UniProtKB">
        <authorList>
            <consortium name="EnsemblMetazoa"/>
        </authorList>
    </citation>
    <scope>IDENTIFICATION</scope>
    <source>
        <strain evidence="2">PS312</strain>
    </source>
</reference>
<dbReference type="OrthoDB" id="5863778at2759"/>
<evidence type="ECO:0000256" key="1">
    <source>
        <dbReference type="PROSITE-ProRule" id="PRU01005"/>
    </source>
</evidence>
<organism evidence="2 3">
    <name type="scientific">Pristionchus pacificus</name>
    <name type="common">Parasitic nematode worm</name>
    <dbReference type="NCBI Taxonomy" id="54126"/>
    <lineage>
        <taxon>Eukaryota</taxon>
        <taxon>Metazoa</taxon>
        <taxon>Ecdysozoa</taxon>
        <taxon>Nematoda</taxon>
        <taxon>Chromadorea</taxon>
        <taxon>Rhabditida</taxon>
        <taxon>Rhabditina</taxon>
        <taxon>Diplogasteromorpha</taxon>
        <taxon>Diplogasteroidea</taxon>
        <taxon>Neodiplogasteridae</taxon>
        <taxon>Pristionchus</taxon>
    </lineage>
</organism>
<accession>A0A2A6BVQ5</accession>
<dbReference type="EnsemblMetazoa" id="PPA42743.1">
    <property type="protein sequence ID" value="PPA42743.1"/>
    <property type="gene ID" value="WBGene00281112"/>
</dbReference>
<dbReference type="Pfam" id="PF01549">
    <property type="entry name" value="ShK"/>
    <property type="match status" value="2"/>
</dbReference>
<gene>
    <name evidence="2" type="primary">WBGene00281112</name>
</gene>
<dbReference type="Gene3D" id="1.10.10.1940">
    <property type="match status" value="1"/>
</dbReference>